<dbReference type="PRINTS" id="PR00508">
    <property type="entry name" value="S21N4MTFRASE"/>
</dbReference>
<dbReference type="PANTHER" id="PTHR13370">
    <property type="entry name" value="RNA METHYLASE-RELATED"/>
    <property type="match status" value="1"/>
</dbReference>
<feature type="region of interest" description="Disordered" evidence="4">
    <location>
        <begin position="55"/>
        <end position="79"/>
    </location>
</feature>
<evidence type="ECO:0000259" key="5">
    <source>
        <dbReference type="Pfam" id="PF01555"/>
    </source>
</evidence>
<dbReference type="PANTHER" id="PTHR13370:SF3">
    <property type="entry name" value="TRNA (GUANINE(10)-N2)-METHYLTRANSFERASE HOMOLOG"/>
    <property type="match status" value="1"/>
</dbReference>
<dbReference type="InterPro" id="IPR029063">
    <property type="entry name" value="SAM-dependent_MTases_sf"/>
</dbReference>
<dbReference type="GO" id="GO:0008170">
    <property type="term" value="F:N-methyltransferase activity"/>
    <property type="evidence" value="ECO:0007669"/>
    <property type="project" value="InterPro"/>
</dbReference>
<dbReference type="GO" id="GO:0003677">
    <property type="term" value="F:DNA binding"/>
    <property type="evidence" value="ECO:0007669"/>
    <property type="project" value="InterPro"/>
</dbReference>
<proteinExistence type="inferred from homology"/>
<reference evidence="6" key="1">
    <citation type="journal article" date="2015" name="Front. Microbiol.">
        <title>Combining genomic sequencing methods to explore viral diversity and reveal potential virus-host interactions.</title>
        <authorList>
            <person name="Chow C.E."/>
            <person name="Winget D.M."/>
            <person name="White R.A.III."/>
            <person name="Hallam S.J."/>
            <person name="Suttle C.A."/>
        </authorList>
    </citation>
    <scope>NUCLEOTIDE SEQUENCE</scope>
    <source>
        <strain evidence="6">Oxic1_8</strain>
    </source>
</reference>
<dbReference type="InterPro" id="IPR002941">
    <property type="entry name" value="DNA_methylase_N4/N6"/>
</dbReference>
<accession>A0A0F7LB76</accession>
<evidence type="ECO:0000256" key="2">
    <source>
        <dbReference type="ARBA" id="ARBA00022603"/>
    </source>
</evidence>
<dbReference type="GO" id="GO:0009007">
    <property type="term" value="F:site-specific DNA-methyltransferase (adenine-specific) activity"/>
    <property type="evidence" value="ECO:0007669"/>
    <property type="project" value="TreeGrafter"/>
</dbReference>
<name>A0A0F7LB76_9VIRU</name>
<dbReference type="InterPro" id="IPR002052">
    <property type="entry name" value="DNA_methylase_N6_adenine_CS"/>
</dbReference>
<dbReference type="SUPFAM" id="SSF53335">
    <property type="entry name" value="S-adenosyl-L-methionine-dependent methyltransferases"/>
    <property type="match status" value="1"/>
</dbReference>
<evidence type="ECO:0000256" key="3">
    <source>
        <dbReference type="ARBA" id="ARBA00022679"/>
    </source>
</evidence>
<comment type="similarity">
    <text evidence="1">Belongs to the N(4)/N(6)-methyltransferase family.</text>
</comment>
<keyword evidence="3" id="KW-0808">Transferase</keyword>
<keyword evidence="2" id="KW-0489">Methyltransferase</keyword>
<evidence type="ECO:0000256" key="4">
    <source>
        <dbReference type="SAM" id="MobiDB-lite"/>
    </source>
</evidence>
<dbReference type="EMBL" id="KR029603">
    <property type="protein sequence ID" value="AKH48431.1"/>
    <property type="molecule type" value="Genomic_DNA"/>
</dbReference>
<dbReference type="PROSITE" id="PS00092">
    <property type="entry name" value="N6_MTASE"/>
    <property type="match status" value="1"/>
</dbReference>
<organism evidence="6">
    <name type="scientific">uncultured marine virus</name>
    <dbReference type="NCBI Taxonomy" id="186617"/>
    <lineage>
        <taxon>Viruses</taxon>
        <taxon>environmental samples</taxon>
    </lineage>
</organism>
<feature type="domain" description="DNA methylase N-4/N-6" evidence="5">
    <location>
        <begin position="147"/>
        <end position="211"/>
    </location>
</feature>
<evidence type="ECO:0000256" key="1">
    <source>
        <dbReference type="ARBA" id="ARBA00006594"/>
    </source>
</evidence>
<dbReference type="Gene3D" id="3.40.50.150">
    <property type="entry name" value="Vaccinia Virus protein VP39"/>
    <property type="match status" value="2"/>
</dbReference>
<sequence length="220" mass="24737">MSEPATTAARVEPFELPFEPYYSDERCTIYNHDCRKVLPWLPAFDLLLTDPPYGIGEDGGSQRTRGSKKKNGPKMGWDSARPGRSMFELMLEIADSHIIWGGNYFADMLPATRGWLYWEKLMGGDFSDGELAWTSRDAVLKQFTKAKQTTDRLHPTQKPLAVIQWCLSLFPGATTIIDPFMGSGTTLVAAKLEGRHAIGIEIDERYCEIAADRLRQGVLF</sequence>
<reference evidence="6" key="2">
    <citation type="submission" date="2015-03" db="EMBL/GenBank/DDBJ databases">
        <authorList>
            <person name="Chow C.-E.T."/>
            <person name="Winget D.M."/>
            <person name="White R.A.III."/>
            <person name="Hallam S.J."/>
            <person name="Suttle C.A."/>
        </authorList>
    </citation>
    <scope>NUCLEOTIDE SEQUENCE</scope>
    <source>
        <strain evidence="6">Oxic1_8</strain>
    </source>
</reference>
<dbReference type="InterPro" id="IPR001091">
    <property type="entry name" value="RM_Methyltransferase"/>
</dbReference>
<dbReference type="GO" id="GO:0032259">
    <property type="term" value="P:methylation"/>
    <property type="evidence" value="ECO:0007669"/>
    <property type="project" value="UniProtKB-KW"/>
</dbReference>
<dbReference type="Pfam" id="PF01555">
    <property type="entry name" value="N6_N4_Mtase"/>
    <property type="match status" value="1"/>
</dbReference>
<protein>
    <submittedName>
        <fullName evidence="6">p097</fullName>
    </submittedName>
</protein>
<evidence type="ECO:0000313" key="6">
    <source>
        <dbReference type="EMBL" id="AKH48431.1"/>
    </source>
</evidence>